<evidence type="ECO:0000259" key="5">
    <source>
        <dbReference type="PROSITE" id="PS50090"/>
    </source>
</evidence>
<evidence type="ECO:0000256" key="3">
    <source>
        <dbReference type="ARBA" id="ARBA00023125"/>
    </source>
</evidence>
<evidence type="ECO:0000313" key="8">
    <source>
        <dbReference type="EMBL" id="OTG28672.1"/>
    </source>
</evidence>
<reference evidence="8" key="2">
    <citation type="submission" date="2017-02" db="EMBL/GenBank/DDBJ databases">
        <title>Sunflower complete genome.</title>
        <authorList>
            <person name="Langlade N."/>
            <person name="Munos S."/>
        </authorList>
    </citation>
    <scope>NUCLEOTIDE SEQUENCE [LARGE SCALE GENOMIC DNA]</scope>
    <source>
        <tissue evidence="8">Leaves</tissue>
    </source>
</reference>
<reference evidence="7" key="3">
    <citation type="submission" date="2020-06" db="EMBL/GenBank/DDBJ databases">
        <title>Helianthus annuus Genome sequencing and assembly Release 2.</title>
        <authorList>
            <person name="Gouzy J."/>
            <person name="Langlade N."/>
            <person name="Munos S."/>
        </authorList>
    </citation>
    <scope>NUCLEOTIDE SEQUENCE</scope>
    <source>
        <tissue evidence="7">Leaves</tissue>
    </source>
</reference>
<dbReference type="PROSITE" id="PS51294">
    <property type="entry name" value="HTH_MYB"/>
    <property type="match status" value="1"/>
</dbReference>
<feature type="domain" description="HTH myb-type" evidence="6">
    <location>
        <begin position="7"/>
        <end position="35"/>
    </location>
</feature>
<dbReference type="InterPro" id="IPR015495">
    <property type="entry name" value="Myb_TF_plants"/>
</dbReference>
<protein>
    <submittedName>
        <fullName evidence="8">Putative homeodomain-like protein</fullName>
    </submittedName>
    <submittedName>
        <fullName evidence="7">Transcription factor MYB-related family</fullName>
    </submittedName>
</protein>
<evidence type="ECO:0000256" key="1">
    <source>
        <dbReference type="ARBA" id="ARBA00004123"/>
    </source>
</evidence>
<dbReference type="GO" id="GO:0003677">
    <property type="term" value="F:DNA binding"/>
    <property type="evidence" value="ECO:0007669"/>
    <property type="project" value="UniProtKB-KW"/>
</dbReference>
<evidence type="ECO:0000256" key="2">
    <source>
        <dbReference type="ARBA" id="ARBA00022737"/>
    </source>
</evidence>
<dbReference type="STRING" id="4232.A0A251V106"/>
<dbReference type="InterPro" id="IPR009057">
    <property type="entry name" value="Homeodomain-like_sf"/>
</dbReference>
<gene>
    <name evidence="8" type="ORF">HannXRQ_Chr04g0113881</name>
    <name evidence="7" type="ORF">HanXRQr2_Chr04g0172391</name>
</gene>
<dbReference type="Gene3D" id="1.10.10.60">
    <property type="entry name" value="Homeodomain-like"/>
    <property type="match status" value="1"/>
</dbReference>
<evidence type="ECO:0000313" key="9">
    <source>
        <dbReference type="Proteomes" id="UP000215914"/>
    </source>
</evidence>
<dbReference type="GO" id="GO:0005634">
    <property type="term" value="C:nucleus"/>
    <property type="evidence" value="ECO:0000318"/>
    <property type="project" value="GO_Central"/>
</dbReference>
<dbReference type="CDD" id="cd00167">
    <property type="entry name" value="SANT"/>
    <property type="match status" value="1"/>
</dbReference>
<sequence>MVFIFIRWSAIATHLPGRTDNEIKNFWNTHLKKKLLQMGIDPVMHQPRTDHHLDMLAATNLPQLLAFVANNINPPSLFDMMNLLSKLDATQLQNILQVLSTNIPQNITIQLSQQHLQTLEDMPPLSSTHTFISPNVYLDQIKWHEYFQTFSFLPNSHLTLLMYYPPPKSQRFFKPLSKIY</sequence>
<evidence type="ECO:0000256" key="4">
    <source>
        <dbReference type="ARBA" id="ARBA00023242"/>
    </source>
</evidence>
<evidence type="ECO:0000259" key="6">
    <source>
        <dbReference type="PROSITE" id="PS51294"/>
    </source>
</evidence>
<dbReference type="InterPro" id="IPR017930">
    <property type="entry name" value="Myb_dom"/>
</dbReference>
<keyword evidence="8" id="KW-0371">Homeobox</keyword>
<proteinExistence type="predicted"/>
<dbReference type="SUPFAM" id="SSF46689">
    <property type="entry name" value="Homeodomain-like"/>
    <property type="match status" value="1"/>
</dbReference>
<keyword evidence="4" id="KW-0539">Nucleus</keyword>
<dbReference type="InParanoid" id="A0A251V106"/>
<accession>A0A251V106</accession>
<dbReference type="Proteomes" id="UP000215914">
    <property type="component" value="Chromosome 4"/>
</dbReference>
<reference evidence="7 9" key="1">
    <citation type="journal article" date="2017" name="Nature">
        <title>The sunflower genome provides insights into oil metabolism, flowering and Asterid evolution.</title>
        <authorList>
            <person name="Badouin H."/>
            <person name="Gouzy J."/>
            <person name="Grassa C.J."/>
            <person name="Murat F."/>
            <person name="Staton S.E."/>
            <person name="Cottret L."/>
            <person name="Lelandais-Briere C."/>
            <person name="Owens G.L."/>
            <person name="Carrere S."/>
            <person name="Mayjonade B."/>
            <person name="Legrand L."/>
            <person name="Gill N."/>
            <person name="Kane N.C."/>
            <person name="Bowers J.E."/>
            <person name="Hubner S."/>
            <person name="Bellec A."/>
            <person name="Berard A."/>
            <person name="Berges H."/>
            <person name="Blanchet N."/>
            <person name="Boniface M.C."/>
            <person name="Brunel D."/>
            <person name="Catrice O."/>
            <person name="Chaidir N."/>
            <person name="Claudel C."/>
            <person name="Donnadieu C."/>
            <person name="Faraut T."/>
            <person name="Fievet G."/>
            <person name="Helmstetter N."/>
            <person name="King M."/>
            <person name="Knapp S.J."/>
            <person name="Lai Z."/>
            <person name="Le Paslier M.C."/>
            <person name="Lippi Y."/>
            <person name="Lorenzon L."/>
            <person name="Mandel J.R."/>
            <person name="Marage G."/>
            <person name="Marchand G."/>
            <person name="Marquand E."/>
            <person name="Bret-Mestries E."/>
            <person name="Morien E."/>
            <person name="Nambeesan S."/>
            <person name="Nguyen T."/>
            <person name="Pegot-Espagnet P."/>
            <person name="Pouilly N."/>
            <person name="Raftis F."/>
            <person name="Sallet E."/>
            <person name="Schiex T."/>
            <person name="Thomas J."/>
            <person name="Vandecasteele C."/>
            <person name="Vares D."/>
            <person name="Vear F."/>
            <person name="Vautrin S."/>
            <person name="Crespi M."/>
            <person name="Mangin B."/>
            <person name="Burke J.M."/>
            <person name="Salse J."/>
            <person name="Munos S."/>
            <person name="Vincourt P."/>
            <person name="Rieseberg L.H."/>
            <person name="Langlade N.B."/>
        </authorList>
    </citation>
    <scope>NUCLEOTIDE SEQUENCE [LARGE SCALE GENOMIC DNA]</scope>
    <source>
        <strain evidence="9">cv. SF193</strain>
        <tissue evidence="7">Leaves</tissue>
    </source>
</reference>
<dbReference type="AlphaFoldDB" id="A0A251V106"/>
<keyword evidence="3 8" id="KW-0238">DNA-binding</keyword>
<dbReference type="Pfam" id="PF00249">
    <property type="entry name" value="Myb_DNA-binding"/>
    <property type="match status" value="1"/>
</dbReference>
<dbReference type="InterPro" id="IPR001005">
    <property type="entry name" value="SANT/Myb"/>
</dbReference>
<organism evidence="8 9">
    <name type="scientific">Helianthus annuus</name>
    <name type="common">Common sunflower</name>
    <dbReference type="NCBI Taxonomy" id="4232"/>
    <lineage>
        <taxon>Eukaryota</taxon>
        <taxon>Viridiplantae</taxon>
        <taxon>Streptophyta</taxon>
        <taxon>Embryophyta</taxon>
        <taxon>Tracheophyta</taxon>
        <taxon>Spermatophyta</taxon>
        <taxon>Magnoliopsida</taxon>
        <taxon>eudicotyledons</taxon>
        <taxon>Gunneridae</taxon>
        <taxon>Pentapetalae</taxon>
        <taxon>asterids</taxon>
        <taxon>campanulids</taxon>
        <taxon>Asterales</taxon>
        <taxon>Asteraceae</taxon>
        <taxon>Asteroideae</taxon>
        <taxon>Heliantheae alliance</taxon>
        <taxon>Heliantheae</taxon>
        <taxon>Helianthus</taxon>
    </lineage>
</organism>
<dbReference type="PANTHER" id="PTHR47994">
    <property type="entry name" value="F14D16.11-RELATED"/>
    <property type="match status" value="1"/>
</dbReference>
<evidence type="ECO:0000313" key="7">
    <source>
        <dbReference type="EMBL" id="KAF5810676.1"/>
    </source>
</evidence>
<feature type="domain" description="Myb-like" evidence="5">
    <location>
        <begin position="7"/>
        <end position="31"/>
    </location>
</feature>
<dbReference type="EMBL" id="MNCJ02000319">
    <property type="protein sequence ID" value="KAF5810676.1"/>
    <property type="molecule type" value="Genomic_DNA"/>
</dbReference>
<dbReference type="Gramene" id="mRNA:HanXRQr2_Chr04g0172391">
    <property type="protein sequence ID" value="CDS:HanXRQr2_Chr04g0172391.1"/>
    <property type="gene ID" value="HanXRQr2_Chr04g0172391"/>
</dbReference>
<keyword evidence="2" id="KW-0677">Repeat</keyword>
<dbReference type="PROSITE" id="PS50090">
    <property type="entry name" value="MYB_LIKE"/>
    <property type="match status" value="1"/>
</dbReference>
<dbReference type="PANTHER" id="PTHR47994:SF5">
    <property type="entry name" value="F14D16.11-RELATED"/>
    <property type="match status" value="1"/>
</dbReference>
<keyword evidence="9" id="KW-1185">Reference proteome</keyword>
<dbReference type="GO" id="GO:0003700">
    <property type="term" value="F:DNA-binding transcription factor activity"/>
    <property type="evidence" value="ECO:0000318"/>
    <property type="project" value="GO_Central"/>
</dbReference>
<name>A0A251V106_HELAN</name>
<dbReference type="EMBL" id="CM007893">
    <property type="protein sequence ID" value="OTG28672.1"/>
    <property type="molecule type" value="Genomic_DNA"/>
</dbReference>
<comment type="subcellular location">
    <subcellularLocation>
        <location evidence="1">Nucleus</location>
    </subcellularLocation>
</comment>